<protein>
    <submittedName>
        <fullName evidence="11">PIgR</fullName>
    </submittedName>
</protein>
<reference evidence="11" key="1">
    <citation type="journal article" date="2020" name="J. Biol.">
        <title>Distinct vitellogenin domains differentially regulate immunological outcomes in invertebrates.</title>
        <authorList>
            <person name="Sun W."/>
            <person name="Li H."/>
            <person name="Zhao Y."/>
            <person name="Bai L."/>
            <person name="Qin Y."/>
            <person name="Wang Q."/>
            <person name="Li W."/>
        </authorList>
    </citation>
    <scope>NUCLEOTIDE SEQUENCE</scope>
    <source>
        <tissue evidence="11">Ovary</tissue>
    </source>
</reference>
<keyword evidence="2 9" id="KW-0732">Signal</keyword>
<dbReference type="Pfam" id="PF08205">
    <property type="entry name" value="C2-set_2"/>
    <property type="match status" value="1"/>
</dbReference>
<evidence type="ECO:0000313" key="11">
    <source>
        <dbReference type="EMBL" id="QPD07367.1"/>
    </source>
</evidence>
<dbReference type="InterPro" id="IPR013783">
    <property type="entry name" value="Ig-like_fold"/>
</dbReference>
<evidence type="ECO:0000256" key="5">
    <source>
        <dbReference type="ARBA" id="ARBA00023136"/>
    </source>
</evidence>
<dbReference type="GO" id="GO:0016020">
    <property type="term" value="C:membrane"/>
    <property type="evidence" value="ECO:0007669"/>
    <property type="project" value="UniProtKB-SubCell"/>
</dbReference>
<dbReference type="InterPro" id="IPR013162">
    <property type="entry name" value="CD80_C2-set"/>
</dbReference>
<dbReference type="AlphaFoldDB" id="A0A7S8FJZ1"/>
<evidence type="ECO:0000256" key="7">
    <source>
        <dbReference type="ARBA" id="ARBA00023180"/>
    </source>
</evidence>
<keyword evidence="4" id="KW-0130">Cell adhesion</keyword>
<evidence type="ECO:0000256" key="6">
    <source>
        <dbReference type="ARBA" id="ARBA00023157"/>
    </source>
</evidence>
<evidence type="ECO:0000256" key="3">
    <source>
        <dbReference type="ARBA" id="ARBA00022737"/>
    </source>
</evidence>
<dbReference type="EMBL" id="MT992703">
    <property type="protein sequence ID" value="QPD07367.1"/>
    <property type="molecule type" value="mRNA"/>
</dbReference>
<name>A0A7S8FJZ1_ERISI</name>
<dbReference type="PROSITE" id="PS51257">
    <property type="entry name" value="PROKAR_LIPOPROTEIN"/>
    <property type="match status" value="1"/>
</dbReference>
<dbReference type="InterPro" id="IPR036179">
    <property type="entry name" value="Ig-like_dom_sf"/>
</dbReference>
<dbReference type="PANTHER" id="PTHR23277">
    <property type="entry name" value="NECTIN-RELATED"/>
    <property type="match status" value="1"/>
</dbReference>
<keyword evidence="5 8" id="KW-0472">Membrane</keyword>
<keyword evidence="3" id="KW-0677">Repeat</keyword>
<comment type="subcellular location">
    <subcellularLocation>
        <location evidence="1">Membrane</location>
        <topology evidence="1">Single-pass membrane protein</topology>
    </subcellularLocation>
</comment>
<dbReference type="GO" id="GO:0005912">
    <property type="term" value="C:adherens junction"/>
    <property type="evidence" value="ECO:0007669"/>
    <property type="project" value="TreeGrafter"/>
</dbReference>
<evidence type="ECO:0000256" key="1">
    <source>
        <dbReference type="ARBA" id="ARBA00004167"/>
    </source>
</evidence>
<keyword evidence="8" id="KW-0812">Transmembrane</keyword>
<organism evidence="11">
    <name type="scientific">Eriocheir sinensis</name>
    <name type="common">Chinese mitten crab</name>
    <dbReference type="NCBI Taxonomy" id="95602"/>
    <lineage>
        <taxon>Eukaryota</taxon>
        <taxon>Metazoa</taxon>
        <taxon>Ecdysozoa</taxon>
        <taxon>Arthropoda</taxon>
        <taxon>Crustacea</taxon>
        <taxon>Multicrustacea</taxon>
        <taxon>Malacostraca</taxon>
        <taxon>Eumalacostraca</taxon>
        <taxon>Eucarida</taxon>
        <taxon>Decapoda</taxon>
        <taxon>Pleocyemata</taxon>
        <taxon>Brachyura</taxon>
        <taxon>Eubrachyura</taxon>
        <taxon>Grapsoidea</taxon>
        <taxon>Varunidae</taxon>
        <taxon>Eriocheir</taxon>
    </lineage>
</organism>
<feature type="domain" description="Ig-like" evidence="10">
    <location>
        <begin position="149"/>
        <end position="247"/>
    </location>
</feature>
<feature type="signal peptide" evidence="9">
    <location>
        <begin position="1"/>
        <end position="20"/>
    </location>
</feature>
<feature type="chain" id="PRO_5030924893" evidence="9">
    <location>
        <begin position="21"/>
        <end position="553"/>
    </location>
</feature>
<evidence type="ECO:0000256" key="9">
    <source>
        <dbReference type="SAM" id="SignalP"/>
    </source>
</evidence>
<dbReference type="InterPro" id="IPR051427">
    <property type="entry name" value="Nectin/Nectin-like"/>
</dbReference>
<evidence type="ECO:0000256" key="4">
    <source>
        <dbReference type="ARBA" id="ARBA00022889"/>
    </source>
</evidence>
<dbReference type="OrthoDB" id="6369918at2759"/>
<dbReference type="GO" id="GO:0007157">
    <property type="term" value="P:heterophilic cell-cell adhesion via plasma membrane cell adhesion molecules"/>
    <property type="evidence" value="ECO:0007669"/>
    <property type="project" value="TreeGrafter"/>
</dbReference>
<sequence>MCKCSFVLVACLALACLASAQQYGDYDQATGDGAAGTSARSTDSSLIFNHNQIVVNPGDPVNLDCGVRGESRYCIWESDNGQIYQVEDVYGNVYDGLSKPENTVGNECGIVINSADISHHGKWTCKVFVVGNSLLGSKNVVVTIKPTNPVLEIDSQRNLIVNSEEERPVVCSVAAARPAVAIRWYLGDTDITASAGNEETPTDTGGIYKSVSTLRRHFQPMDNGKVLMCSITHQTLSAPANTSVPVSVVFKPLEKPVTTFYQIQPGSDYDMKFNFSANPEPTKLEWQYGSNLDNPEGSVSIPGIQDRYSADLEDLGHGRYTAKLLIRGFTEQDAMKEYQLVAENEFGETRYRVKLSMHDAPQDGDSETSNHDKIPPSELSVSVFDETESNTLSGGAVAGIIIVLLVVVVAVVAAGYARYRQMFCFAPIGSPDLEEAKDIREEHDTESARGPAAVRPITLKDRLGQLTQAFKKTKPDQDVKLDDLEKKSLTKDKMNKERANKEYNPEEKEVVYAELDLSKGEGEKKTEVKADEKTEYAQIVGTITDNREDEKKE</sequence>
<dbReference type="PROSITE" id="PS50835">
    <property type="entry name" value="IG_LIKE"/>
    <property type="match status" value="1"/>
</dbReference>
<evidence type="ECO:0000259" key="10">
    <source>
        <dbReference type="PROSITE" id="PS50835"/>
    </source>
</evidence>
<accession>A0A7S8FJZ1</accession>
<dbReference type="SUPFAM" id="SSF48726">
    <property type="entry name" value="Immunoglobulin"/>
    <property type="match status" value="2"/>
</dbReference>
<proteinExistence type="evidence at transcript level"/>
<gene>
    <name evidence="11" type="primary">pigr</name>
</gene>
<keyword evidence="7" id="KW-0325">Glycoprotein</keyword>
<feature type="transmembrane region" description="Helical" evidence="8">
    <location>
        <begin position="396"/>
        <end position="417"/>
    </location>
</feature>
<dbReference type="Gene3D" id="2.60.40.10">
    <property type="entry name" value="Immunoglobulins"/>
    <property type="match status" value="3"/>
</dbReference>
<dbReference type="SMART" id="SM00409">
    <property type="entry name" value="IG"/>
    <property type="match status" value="2"/>
</dbReference>
<keyword evidence="8" id="KW-1133">Transmembrane helix</keyword>
<evidence type="ECO:0000256" key="8">
    <source>
        <dbReference type="SAM" id="Phobius"/>
    </source>
</evidence>
<dbReference type="InterPro" id="IPR007110">
    <property type="entry name" value="Ig-like_dom"/>
</dbReference>
<dbReference type="InterPro" id="IPR003599">
    <property type="entry name" value="Ig_sub"/>
</dbReference>
<evidence type="ECO:0000256" key="2">
    <source>
        <dbReference type="ARBA" id="ARBA00022729"/>
    </source>
</evidence>
<keyword evidence="6" id="KW-1015">Disulfide bond</keyword>
<dbReference type="PANTHER" id="PTHR23277:SF108">
    <property type="entry name" value="FASCICLIN-3"/>
    <property type="match status" value="1"/>
</dbReference>
<dbReference type="GO" id="GO:0007156">
    <property type="term" value="P:homophilic cell adhesion via plasma membrane adhesion molecules"/>
    <property type="evidence" value="ECO:0007669"/>
    <property type="project" value="TreeGrafter"/>
</dbReference>